<dbReference type="SMART" id="SM00507">
    <property type="entry name" value="HNHc"/>
    <property type="match status" value="1"/>
</dbReference>
<dbReference type="RefSeq" id="WP_342323476.1">
    <property type="nucleotide sequence ID" value="NZ_CP151800.1"/>
</dbReference>
<dbReference type="Proteomes" id="UP001466893">
    <property type="component" value="Chromosome"/>
</dbReference>
<feature type="domain" description="HNH nuclease" evidence="1">
    <location>
        <begin position="11"/>
        <end position="60"/>
    </location>
</feature>
<dbReference type="InterPro" id="IPR002711">
    <property type="entry name" value="HNH"/>
</dbReference>
<keyword evidence="2" id="KW-0255">Endonuclease</keyword>
<dbReference type="CDD" id="cd00085">
    <property type="entry name" value="HNHc"/>
    <property type="match status" value="1"/>
</dbReference>
<dbReference type="InterPro" id="IPR003615">
    <property type="entry name" value="HNH_nuc"/>
</dbReference>
<gene>
    <name evidence="2" type="ORF">AAEY27_03185</name>
</gene>
<evidence type="ECO:0000313" key="3">
    <source>
        <dbReference type="Proteomes" id="UP001466893"/>
    </source>
</evidence>
<keyword evidence="3" id="KW-1185">Reference proteome</keyword>
<sequence length="268" mass="29688">MSENRPPIPEPIKRKVRQQCGFGCAICGMPFFQYDHIEEYADVQEHNEGNLVLLCPNHHAAKTTKKLSKERIREAKVNPFNNSRASTSVYKVEPSRELITQLGSNVITGWHTDGKSDHNTVWVNGKSFLLIHSDEGQFTISIDVTDEKGNILLSVKKGELVVSTAAWDYVYEGENIKIRAALGEVILDLNLSDKKIEIVKGMFIDKNLDGFSVQDGSLKSICAGNSMSTIRNCRWPSSGFGGWGILNSASVPNVSIPQGVSFAVFTHY</sequence>
<dbReference type="Gene3D" id="1.10.30.50">
    <property type="match status" value="1"/>
</dbReference>
<evidence type="ECO:0000259" key="1">
    <source>
        <dbReference type="SMART" id="SM00507"/>
    </source>
</evidence>
<name>A0ABZ3BCH2_9ENTR</name>
<keyword evidence="2" id="KW-0540">Nuclease</keyword>
<keyword evidence="2" id="KW-0378">Hydrolase</keyword>
<evidence type="ECO:0000313" key="2">
    <source>
        <dbReference type="EMBL" id="WZV98916.1"/>
    </source>
</evidence>
<reference evidence="2 3" key="1">
    <citation type="submission" date="2024-04" db="EMBL/GenBank/DDBJ databases">
        <title>Kosakonia calanthae sp. nov., a halophilic bacterium isolated from leaves of Calanthe tiplacata.</title>
        <authorList>
            <person name="Wu P."/>
        </authorList>
    </citation>
    <scope>NUCLEOTIDE SEQUENCE [LARGE SCALE GENOMIC DNA]</scope>
    <source>
        <strain evidence="2 3">BYX6</strain>
    </source>
</reference>
<organism evidence="2 3">
    <name type="scientific">Kosakonia calanthes</name>
    <dbReference type="NCBI Taxonomy" id="3139408"/>
    <lineage>
        <taxon>Bacteria</taxon>
        <taxon>Pseudomonadati</taxon>
        <taxon>Pseudomonadota</taxon>
        <taxon>Gammaproteobacteria</taxon>
        <taxon>Enterobacterales</taxon>
        <taxon>Enterobacteriaceae</taxon>
        <taxon>Kosakonia</taxon>
    </lineage>
</organism>
<dbReference type="Pfam" id="PF01844">
    <property type="entry name" value="HNH"/>
    <property type="match status" value="1"/>
</dbReference>
<dbReference type="GO" id="GO:0004519">
    <property type="term" value="F:endonuclease activity"/>
    <property type="evidence" value="ECO:0007669"/>
    <property type="project" value="UniProtKB-KW"/>
</dbReference>
<protein>
    <submittedName>
        <fullName evidence="2">HNH endonuclease signature motif containing protein</fullName>
    </submittedName>
</protein>
<dbReference type="EMBL" id="CP151800">
    <property type="protein sequence ID" value="WZV98916.1"/>
    <property type="molecule type" value="Genomic_DNA"/>
</dbReference>
<accession>A0ABZ3BCH2</accession>
<proteinExistence type="predicted"/>